<dbReference type="PANTHER" id="PTHR13939:SF0">
    <property type="entry name" value="NMN AMIDOHYDROLASE-LIKE PROTEIN YFAY"/>
    <property type="match status" value="1"/>
</dbReference>
<reference evidence="2 5" key="3">
    <citation type="submission" date="2018-07" db="EMBL/GenBank/DDBJ databases">
        <title>Genome sequence of extremly halophilic archaeon Halopelagius longus strain BC12-B1.</title>
        <authorList>
            <person name="Zhang X."/>
        </authorList>
    </citation>
    <scope>NUCLEOTIDE SEQUENCE [LARGE SCALE GENOMIC DNA]</scope>
    <source>
        <strain evidence="2 5">BC12-B1</strain>
    </source>
</reference>
<dbReference type="Proteomes" id="UP000255421">
    <property type="component" value="Unassembled WGS sequence"/>
</dbReference>
<evidence type="ECO:0000259" key="1">
    <source>
        <dbReference type="SMART" id="SM00852"/>
    </source>
</evidence>
<dbReference type="Proteomes" id="UP000199289">
    <property type="component" value="Unassembled WGS sequence"/>
</dbReference>
<dbReference type="EMBL" id="QQST01000001">
    <property type="protein sequence ID" value="RDI71614.1"/>
    <property type="molecule type" value="Genomic_DNA"/>
</dbReference>
<dbReference type="RefSeq" id="WP_092538243.1">
    <property type="nucleotide sequence ID" value="NZ_FNKQ01000003.1"/>
</dbReference>
<reference evidence="3" key="1">
    <citation type="submission" date="2016-10" db="EMBL/GenBank/DDBJ databases">
        <authorList>
            <person name="de Groot N.N."/>
        </authorList>
    </citation>
    <scope>NUCLEOTIDE SEQUENCE [LARGE SCALE GENOMIC DNA]</scope>
    <source>
        <strain evidence="3">CGMCC 1.12397</strain>
    </source>
</reference>
<dbReference type="OrthoDB" id="372037at2157"/>
<dbReference type="AlphaFoldDB" id="A0A1H1E5S8"/>
<name>A0A1H1E5S8_9EURY</name>
<proteinExistence type="predicted"/>
<evidence type="ECO:0000313" key="3">
    <source>
        <dbReference type="EMBL" id="SDQ83950.1"/>
    </source>
</evidence>
<dbReference type="InterPro" id="IPR056596">
    <property type="entry name" value="FLAD1_M"/>
</dbReference>
<organism evidence="3 4">
    <name type="scientific">Halopelagius longus</name>
    <dbReference type="NCBI Taxonomy" id="1236180"/>
    <lineage>
        <taxon>Archaea</taxon>
        <taxon>Methanobacteriati</taxon>
        <taxon>Methanobacteriota</taxon>
        <taxon>Stenosarchaea group</taxon>
        <taxon>Halobacteria</taxon>
        <taxon>Halobacteriales</taxon>
        <taxon>Haloferacaceae</taxon>
    </lineage>
</organism>
<evidence type="ECO:0000313" key="2">
    <source>
        <dbReference type="EMBL" id="RDI71614.1"/>
    </source>
</evidence>
<accession>A0A1H1E5S8</accession>
<sequence>MDVAVLTVGNELLAGDIENTNATWLAKELSSRGAEVGRILVVPDEESVIAETVREWSAAFDAVLVTGGLGGTVDDVTMEGVAAGLDRELAVDPVAKADVEATIASILERRPDIDFELKPEWYASMPAGATPIPNPEGLAPGCVAENVYVLPGIPEEMRAVFGNVADEFGGDVATRTLYTPEPEGAAAEPLATVGDRFGVRVGCYPSRAGHRTRIKLTANDEETLSEAASWLIANAGIEITEETEERAE</sequence>
<reference evidence="4" key="2">
    <citation type="submission" date="2016-10" db="EMBL/GenBank/DDBJ databases">
        <authorList>
            <person name="Varghese N."/>
            <person name="Submissions S."/>
        </authorList>
    </citation>
    <scope>NUCLEOTIDE SEQUENCE [LARGE SCALE GENOMIC DNA]</scope>
    <source>
        <strain evidence="4">CGMCC 1.12397</strain>
    </source>
</reference>
<dbReference type="InterPro" id="IPR050101">
    <property type="entry name" value="CinA"/>
</dbReference>
<dbReference type="InterPro" id="IPR001453">
    <property type="entry name" value="MoaB/Mog_dom"/>
</dbReference>
<feature type="domain" description="MoaB/Mog" evidence="1">
    <location>
        <begin position="4"/>
        <end position="172"/>
    </location>
</feature>
<dbReference type="PANTHER" id="PTHR13939">
    <property type="entry name" value="NICOTINAMIDE-NUCLEOTIDE AMIDOHYDROLASE PNCC"/>
    <property type="match status" value="1"/>
</dbReference>
<dbReference type="Pfam" id="PF00994">
    <property type="entry name" value="MoCF_biosynth"/>
    <property type="match status" value="1"/>
</dbReference>
<dbReference type="SMART" id="SM00852">
    <property type="entry name" value="MoCF_biosynth"/>
    <property type="match status" value="1"/>
</dbReference>
<dbReference type="InterPro" id="IPR036425">
    <property type="entry name" value="MoaB/Mog-like_dom_sf"/>
</dbReference>
<evidence type="ECO:0000313" key="5">
    <source>
        <dbReference type="Proteomes" id="UP000255421"/>
    </source>
</evidence>
<dbReference type="Pfam" id="PF24102">
    <property type="entry name" value="FLAD1_M"/>
    <property type="match status" value="1"/>
</dbReference>
<dbReference type="CDD" id="cd00885">
    <property type="entry name" value="cinA"/>
    <property type="match status" value="1"/>
</dbReference>
<dbReference type="SUPFAM" id="SSF53218">
    <property type="entry name" value="Molybdenum cofactor biosynthesis proteins"/>
    <property type="match status" value="1"/>
</dbReference>
<evidence type="ECO:0000313" key="4">
    <source>
        <dbReference type="Proteomes" id="UP000199289"/>
    </source>
</evidence>
<gene>
    <name evidence="2" type="ORF">DWB78_07680</name>
    <name evidence="3" type="ORF">SAMN05216278_2743</name>
</gene>
<dbReference type="EMBL" id="FNKQ01000003">
    <property type="protein sequence ID" value="SDQ83950.1"/>
    <property type="molecule type" value="Genomic_DNA"/>
</dbReference>
<protein>
    <submittedName>
        <fullName evidence="2">Competence/damage-inducible protein A</fullName>
    </submittedName>
    <submittedName>
        <fullName evidence="3">Molybdenum cofactor synthesis domain-containing protein</fullName>
    </submittedName>
</protein>
<keyword evidence="5" id="KW-1185">Reference proteome</keyword>
<dbReference type="Gene3D" id="3.40.980.10">
    <property type="entry name" value="MoaB/Mog-like domain"/>
    <property type="match status" value="1"/>
</dbReference>